<dbReference type="GO" id="GO:0015948">
    <property type="term" value="P:methanogenesis"/>
    <property type="evidence" value="ECO:0007669"/>
    <property type="project" value="InterPro"/>
</dbReference>
<comment type="caution">
    <text evidence="4">The sequence shown here is derived from an EMBL/GenBank/DDBJ whole genome shotgun (WGS) entry which is preliminary data.</text>
</comment>
<evidence type="ECO:0000313" key="4">
    <source>
        <dbReference type="EMBL" id="GAI50027.1"/>
    </source>
</evidence>
<dbReference type="Gene3D" id="3.20.20.480">
    <property type="entry name" value="Trimethylamine methyltransferase-like"/>
    <property type="match status" value="1"/>
</dbReference>
<dbReference type="GO" id="GO:0032259">
    <property type="term" value="P:methylation"/>
    <property type="evidence" value="ECO:0007669"/>
    <property type="project" value="UniProtKB-KW"/>
</dbReference>
<feature type="non-terminal residue" evidence="4">
    <location>
        <position position="146"/>
    </location>
</feature>
<dbReference type="GO" id="GO:0008168">
    <property type="term" value="F:methyltransferase activity"/>
    <property type="evidence" value="ECO:0007669"/>
    <property type="project" value="UniProtKB-KW"/>
</dbReference>
<comment type="similarity">
    <text evidence="1">Belongs to the trimethylamine methyltransferase family.</text>
</comment>
<keyword evidence="2" id="KW-0489">Methyltransferase</keyword>
<dbReference type="AlphaFoldDB" id="X1P169"/>
<dbReference type="Pfam" id="PF06253">
    <property type="entry name" value="MTTB"/>
    <property type="match status" value="1"/>
</dbReference>
<name>X1P169_9ZZZZ</name>
<keyword evidence="3" id="KW-0808">Transferase</keyword>
<evidence type="ECO:0000256" key="1">
    <source>
        <dbReference type="ARBA" id="ARBA00007137"/>
    </source>
</evidence>
<accession>X1P169</accession>
<protein>
    <submittedName>
        <fullName evidence="4">Uncharacterized protein</fullName>
    </submittedName>
</protein>
<evidence type="ECO:0000256" key="2">
    <source>
        <dbReference type="ARBA" id="ARBA00022603"/>
    </source>
</evidence>
<organism evidence="4">
    <name type="scientific">marine sediment metagenome</name>
    <dbReference type="NCBI Taxonomy" id="412755"/>
    <lineage>
        <taxon>unclassified sequences</taxon>
        <taxon>metagenomes</taxon>
        <taxon>ecological metagenomes</taxon>
    </lineage>
</organism>
<dbReference type="EMBL" id="BARV01041359">
    <property type="protein sequence ID" value="GAI50027.1"/>
    <property type="molecule type" value="Genomic_DNA"/>
</dbReference>
<dbReference type="InterPro" id="IPR038601">
    <property type="entry name" value="MttB-like_sf"/>
</dbReference>
<evidence type="ECO:0000256" key="3">
    <source>
        <dbReference type="ARBA" id="ARBA00022679"/>
    </source>
</evidence>
<dbReference type="InterPro" id="IPR010426">
    <property type="entry name" value="MTTB_MeTrfase"/>
</dbReference>
<reference evidence="4" key="1">
    <citation type="journal article" date="2014" name="Front. Microbiol.">
        <title>High frequency of phylogenetically diverse reductive dehalogenase-homologous genes in deep subseafloor sedimentary metagenomes.</title>
        <authorList>
            <person name="Kawai M."/>
            <person name="Futagami T."/>
            <person name="Toyoda A."/>
            <person name="Takaki Y."/>
            <person name="Nishi S."/>
            <person name="Hori S."/>
            <person name="Arai W."/>
            <person name="Tsubouchi T."/>
            <person name="Morono Y."/>
            <person name="Uchiyama I."/>
            <person name="Ito T."/>
            <person name="Fujiyama A."/>
            <person name="Inagaki F."/>
            <person name="Takami H."/>
        </authorList>
    </citation>
    <scope>NUCLEOTIDE SEQUENCE</scope>
    <source>
        <strain evidence="4">Expedition CK06-06</strain>
    </source>
</reference>
<gene>
    <name evidence="4" type="ORF">S06H3_62646</name>
</gene>
<sequence>MDDVPPPVRDIVGFRLIAERTQKHIRPCMYSPENAEAIRNMSDILLDGRQYKDCPIYSLGYSICTPLHWTESALKLFVGSAGYSIPVTINAECMLGGSSPVTLAGGITLGNAEILSGIVINQLFEEGRPVIHNLGFSHVLDMRTSV</sequence>
<proteinExistence type="inferred from homology"/>